<dbReference type="Proteomes" id="UP000593892">
    <property type="component" value="Chromosome"/>
</dbReference>
<feature type="compositionally biased region" description="Low complexity" evidence="1">
    <location>
        <begin position="48"/>
        <end position="57"/>
    </location>
</feature>
<evidence type="ECO:0000313" key="3">
    <source>
        <dbReference type="EMBL" id="QOY89284.1"/>
    </source>
</evidence>
<organism evidence="3 4">
    <name type="scientific">Paludibaculum fermentans</name>
    <dbReference type="NCBI Taxonomy" id="1473598"/>
    <lineage>
        <taxon>Bacteria</taxon>
        <taxon>Pseudomonadati</taxon>
        <taxon>Acidobacteriota</taxon>
        <taxon>Terriglobia</taxon>
        <taxon>Bryobacterales</taxon>
        <taxon>Bryobacteraceae</taxon>
        <taxon>Paludibaculum</taxon>
    </lineage>
</organism>
<feature type="region of interest" description="Disordered" evidence="1">
    <location>
        <begin position="47"/>
        <end position="73"/>
    </location>
</feature>
<dbReference type="AlphaFoldDB" id="A0A7S7NT87"/>
<keyword evidence="4" id="KW-1185">Reference proteome</keyword>
<sequence length="221" mass="23162">MTQCNSGHFYDETKFSACPYCPAIGAAPAGKTVPAPPGGGGAMPFTVPPSGATAPPIGGTGPESNKTVPMRPLDAGLPSVPSAPLGPAGGQKTVVAYPSFNAPAEAPVPVSPVVGWLVCTEGPSRGRDYRLHVAKNFVGREKTMDVCVEGDPEVSRERHAEVIFEPQTKTFWLKPGDSSGLVYLNGTIQFSPVQMNARDVLTLGKSKLMLVPLVGTDFDWN</sequence>
<protein>
    <submittedName>
        <fullName evidence="3">FHA domain-containing protein</fullName>
    </submittedName>
</protein>
<accession>A0A7S7NT87</accession>
<evidence type="ECO:0000256" key="1">
    <source>
        <dbReference type="SAM" id="MobiDB-lite"/>
    </source>
</evidence>
<evidence type="ECO:0000313" key="4">
    <source>
        <dbReference type="Proteomes" id="UP000593892"/>
    </source>
</evidence>
<proteinExistence type="predicted"/>
<evidence type="ECO:0000259" key="2">
    <source>
        <dbReference type="PROSITE" id="PS50006"/>
    </source>
</evidence>
<dbReference type="EMBL" id="CP063849">
    <property type="protein sequence ID" value="QOY89284.1"/>
    <property type="molecule type" value="Genomic_DNA"/>
</dbReference>
<dbReference type="SUPFAM" id="SSF49879">
    <property type="entry name" value="SMAD/FHA domain"/>
    <property type="match status" value="1"/>
</dbReference>
<reference evidence="3 4" key="1">
    <citation type="submission" date="2020-10" db="EMBL/GenBank/DDBJ databases">
        <title>Complete genome sequence of Paludibaculum fermentans P105T, a facultatively anaerobic acidobacterium capable of dissimilatory Fe(III) reduction.</title>
        <authorList>
            <person name="Dedysh S.N."/>
            <person name="Beletsky A.V."/>
            <person name="Kulichevskaya I.S."/>
            <person name="Mardanov A.V."/>
            <person name="Ravin N.V."/>
        </authorList>
    </citation>
    <scope>NUCLEOTIDE SEQUENCE [LARGE SCALE GENOMIC DNA]</scope>
    <source>
        <strain evidence="3 4">P105</strain>
    </source>
</reference>
<dbReference type="Pfam" id="PF00498">
    <property type="entry name" value="FHA"/>
    <property type="match status" value="1"/>
</dbReference>
<dbReference type="Gene3D" id="2.60.200.20">
    <property type="match status" value="1"/>
</dbReference>
<gene>
    <name evidence="3" type="ORF">IRI77_04825</name>
</gene>
<dbReference type="PROSITE" id="PS50006">
    <property type="entry name" value="FHA_DOMAIN"/>
    <property type="match status" value="1"/>
</dbReference>
<dbReference type="InterPro" id="IPR008984">
    <property type="entry name" value="SMAD_FHA_dom_sf"/>
</dbReference>
<feature type="domain" description="FHA" evidence="2">
    <location>
        <begin position="136"/>
        <end position="189"/>
    </location>
</feature>
<dbReference type="CDD" id="cd00060">
    <property type="entry name" value="FHA"/>
    <property type="match status" value="1"/>
</dbReference>
<dbReference type="RefSeq" id="WP_194450946.1">
    <property type="nucleotide sequence ID" value="NZ_CP063849.1"/>
</dbReference>
<dbReference type="InterPro" id="IPR000253">
    <property type="entry name" value="FHA_dom"/>
</dbReference>
<name>A0A7S7NT87_PALFE</name>
<dbReference type="KEGG" id="pfer:IRI77_04825"/>